<dbReference type="Pfam" id="PF12452">
    <property type="entry name" value="DUF3685"/>
    <property type="match status" value="1"/>
</dbReference>
<dbReference type="RefSeq" id="YP_009297293.1">
    <property type="nucleotide sequence ID" value="NC_031175.1"/>
</dbReference>
<protein>
    <recommendedName>
        <fullName evidence="3">Transmembrane protein</fullName>
    </recommendedName>
</protein>
<dbReference type="AlphaFoldDB" id="A0A1C9CE25"/>
<reference evidence="2" key="1">
    <citation type="journal article" date="2016" name="BMC Biol.">
        <title>Parallel evolution of highly conserved plastid genome architecture in red seaweeds and seed plants.</title>
        <authorList>
            <person name="Lee J."/>
            <person name="Cho C.H."/>
            <person name="Park S.I."/>
            <person name="Choi J.W."/>
            <person name="Song H.S."/>
            <person name="West J.A."/>
            <person name="Bhattacharya D."/>
            <person name="Yoon H.S."/>
        </authorList>
    </citation>
    <scope>NUCLEOTIDE SEQUENCE</scope>
</reference>
<dbReference type="EMBL" id="KX284720">
    <property type="protein sequence ID" value="AOM66636.1"/>
    <property type="molecule type" value="Genomic_DNA"/>
</dbReference>
<keyword evidence="1" id="KW-0812">Transmembrane</keyword>
<dbReference type="InterPro" id="IPR022552">
    <property type="entry name" value="UPF_Ycf55"/>
</dbReference>
<geneLocation type="plastid" evidence="2"/>
<dbReference type="GeneID" id="29073773"/>
<gene>
    <name evidence="2" type="primary">ycf55</name>
    <name evidence="2" type="ORF">Psor_161</name>
</gene>
<keyword evidence="1" id="KW-0472">Membrane</keyword>
<evidence type="ECO:0008006" key="3">
    <source>
        <dbReference type="Google" id="ProtNLM"/>
    </source>
</evidence>
<proteinExistence type="predicted"/>
<evidence type="ECO:0000313" key="2">
    <source>
        <dbReference type="EMBL" id="AOM66636.1"/>
    </source>
</evidence>
<accession>A0A1C9CE25</accession>
<sequence length="134" mass="16520">MICLTNDICLFLLENDHYFLHTYCQRQLLSRRNLDKIRNNISWNRLVFKYIKEPHNIYENRYEIFYFNKNVLYSSYIQQLRTEEFFKLKSIQYIVIEIQDFIMPKVLNLIIYLGQLFVFIIGNLNILSRYSKKK</sequence>
<keyword evidence="2" id="KW-0934">Plastid</keyword>
<name>A0A1C9CE25_PORSO</name>
<feature type="transmembrane region" description="Helical" evidence="1">
    <location>
        <begin position="109"/>
        <end position="127"/>
    </location>
</feature>
<organism evidence="2">
    <name type="scientific">Porphyridium sordidum</name>
    <name type="common">Red alga</name>
    <dbReference type="NCBI Taxonomy" id="28024"/>
    <lineage>
        <taxon>Eukaryota</taxon>
        <taxon>Rhodophyta</taxon>
        <taxon>Bangiophyceae</taxon>
        <taxon>Porphyridiales</taxon>
        <taxon>Porphyridiaceae</taxon>
        <taxon>Porphyridium</taxon>
    </lineage>
</organism>
<evidence type="ECO:0000256" key="1">
    <source>
        <dbReference type="SAM" id="Phobius"/>
    </source>
</evidence>
<keyword evidence="1" id="KW-1133">Transmembrane helix</keyword>